<evidence type="ECO:0000313" key="1">
    <source>
        <dbReference type="EMBL" id="TSD08950.1"/>
    </source>
</evidence>
<comment type="caution">
    <text evidence="1">The sequence shown here is derived from an EMBL/GenBank/DDBJ whole genome shotgun (WGS) entry which is preliminary data.</text>
</comment>
<evidence type="ECO:0000313" key="2">
    <source>
        <dbReference type="Proteomes" id="UP000319894"/>
    </source>
</evidence>
<dbReference type="Proteomes" id="UP000319894">
    <property type="component" value="Unassembled WGS sequence"/>
</dbReference>
<dbReference type="Gene3D" id="1.10.10.10">
    <property type="entry name" value="Winged helix-like DNA-binding domain superfamily/Winged helix DNA-binding domain"/>
    <property type="match status" value="1"/>
</dbReference>
<sequence length="69" mass="7568">MASLPASAKLVARTLGYQGPLTGTGLADATRLPPRTVRYAVDQLESADVIDVRPALSDAREKRYRLRRD</sequence>
<name>A0A554MVW5_9EURY</name>
<reference evidence="1 2" key="1">
    <citation type="submission" date="2018-06" db="EMBL/GenBank/DDBJ databases">
        <title>Natronomonas sp. F16-60 a new haloarchaeon isolated from a solar saltern of Isla Cristina, Huelva, Spain.</title>
        <authorList>
            <person name="Duran-Viseras A."/>
            <person name="Sanchez-Porro C."/>
            <person name="Ventosa A."/>
        </authorList>
    </citation>
    <scope>NUCLEOTIDE SEQUENCE [LARGE SCALE GENOMIC DNA]</scope>
    <source>
        <strain evidence="1 2">F16-60</strain>
    </source>
</reference>
<dbReference type="InParanoid" id="A0A554MVW5"/>
<keyword evidence="2" id="KW-1185">Reference proteome</keyword>
<organism evidence="1 2">
    <name type="scientific">Haloglomus irregulare</name>
    <dbReference type="NCBI Taxonomy" id="2234134"/>
    <lineage>
        <taxon>Archaea</taxon>
        <taxon>Methanobacteriati</taxon>
        <taxon>Methanobacteriota</taxon>
        <taxon>Stenosarchaea group</taxon>
        <taxon>Halobacteria</taxon>
        <taxon>Halobacteriales</taxon>
        <taxon>Natronomonadaceae</taxon>
        <taxon>Haloglomus</taxon>
    </lineage>
</organism>
<proteinExistence type="predicted"/>
<dbReference type="InterPro" id="IPR036388">
    <property type="entry name" value="WH-like_DNA-bd_sf"/>
</dbReference>
<dbReference type="InterPro" id="IPR036390">
    <property type="entry name" value="WH_DNA-bd_sf"/>
</dbReference>
<dbReference type="AlphaFoldDB" id="A0A554MVW5"/>
<dbReference type="EMBL" id="QMDX01000020">
    <property type="protein sequence ID" value="TSD08950.1"/>
    <property type="molecule type" value="Genomic_DNA"/>
</dbReference>
<protein>
    <submittedName>
        <fullName evidence="1">ArsR family transcriptional regulator</fullName>
    </submittedName>
</protein>
<dbReference type="OrthoDB" id="350804at2157"/>
<dbReference type="SUPFAM" id="SSF46785">
    <property type="entry name" value="Winged helix' DNA-binding domain"/>
    <property type="match status" value="1"/>
</dbReference>
<accession>A0A554MVW5</accession>
<gene>
    <name evidence="1" type="ORF">DP107_17475</name>
</gene>